<dbReference type="EMBL" id="LVWB01000004">
    <property type="protein sequence ID" value="ONI60201.1"/>
    <property type="molecule type" value="Genomic_DNA"/>
</dbReference>
<evidence type="ECO:0000313" key="1">
    <source>
        <dbReference type="EMBL" id="ONI60201.1"/>
    </source>
</evidence>
<sequence length="172" mass="19057">MTECEICNWALLKLGQRPIERMDDGSIKADYCKLFLLPIHRGLLRSFAWSFATRSADLSPLASGDKGLVHYGLPKKCLKVLKIGCDGELLGDCIVIKGRSSSSLSIKYIEEVSLEDCDPLYQEALACKLASELCPTLTADSQLTLHLKGEFEEVKKGAVDMDGIEVPEEREY</sequence>
<name>A0A1V2N966_9HYPH</name>
<evidence type="ECO:0000313" key="2">
    <source>
        <dbReference type="Proteomes" id="UP000189542"/>
    </source>
</evidence>
<dbReference type="AlphaFoldDB" id="A0A1V2N966"/>
<proteinExistence type="predicted"/>
<accession>A0A1V2N966</accession>
<reference evidence="1 2" key="1">
    <citation type="journal article" date="2017" name="PLoS ONE">
        <title>Genomic sequence of 'Candidatus Liberibacter solanacearum' haplotype C and its comparison with haplotype A and B genomes.</title>
        <authorList>
            <person name="Wang J."/>
            <person name="Haapalainen M."/>
            <person name="Schott T."/>
            <person name="Thompson S.M."/>
            <person name="Smith G.R."/>
            <person name="Nissinen A.I."/>
            <person name="Pirhonen M."/>
        </authorList>
    </citation>
    <scope>NUCLEOTIDE SEQUENCE [LARGE SCALE GENOMIC DNA]</scope>
    <source>
        <strain evidence="1 2">FIN111</strain>
    </source>
</reference>
<comment type="caution">
    <text evidence="1">The sequence shown here is derived from an EMBL/GenBank/DDBJ whole genome shotgun (WGS) entry which is preliminary data.</text>
</comment>
<dbReference type="Proteomes" id="UP000189542">
    <property type="component" value="Unassembled WGS sequence"/>
</dbReference>
<protein>
    <recommendedName>
        <fullName evidence="3">Phage protein</fullName>
    </recommendedName>
</protein>
<dbReference type="RefSeq" id="WP_076970549.1">
    <property type="nucleotide sequence ID" value="NZ_LVWB01000004.1"/>
</dbReference>
<gene>
    <name evidence="1" type="ORF">AYO25_01295</name>
</gene>
<dbReference type="OrthoDB" id="7278537at2"/>
<evidence type="ECO:0008006" key="3">
    <source>
        <dbReference type="Google" id="ProtNLM"/>
    </source>
</evidence>
<organism evidence="1 2">
    <name type="scientific">Candidatus Liberibacter solanacearum</name>
    <dbReference type="NCBI Taxonomy" id="556287"/>
    <lineage>
        <taxon>Bacteria</taxon>
        <taxon>Pseudomonadati</taxon>
        <taxon>Pseudomonadota</taxon>
        <taxon>Alphaproteobacteria</taxon>
        <taxon>Hyphomicrobiales</taxon>
        <taxon>Rhizobiaceae</taxon>
        <taxon>Liberibacter</taxon>
    </lineage>
</organism>